<dbReference type="EMBL" id="GG657754">
    <property type="protein sequence ID" value="EFL26106.1"/>
    <property type="molecule type" value="Genomic_DNA"/>
</dbReference>
<feature type="transmembrane region" description="Helical" evidence="6">
    <location>
        <begin position="208"/>
        <end position="226"/>
    </location>
</feature>
<keyword evidence="9" id="KW-1185">Reference proteome</keyword>
<evidence type="ECO:0000256" key="1">
    <source>
        <dbReference type="ARBA" id="ARBA00004141"/>
    </source>
</evidence>
<dbReference type="RefSeq" id="WP_009717906.1">
    <property type="nucleotide sequence ID" value="NZ_GG657754.1"/>
</dbReference>
<dbReference type="AlphaFoldDB" id="D9WRI6"/>
<evidence type="ECO:0000256" key="3">
    <source>
        <dbReference type="ARBA" id="ARBA00022692"/>
    </source>
</evidence>
<organism evidence="8 9">
    <name type="scientific">Streptomyces himastatinicus ATCC 53653</name>
    <dbReference type="NCBI Taxonomy" id="457427"/>
    <lineage>
        <taxon>Bacteria</taxon>
        <taxon>Bacillati</taxon>
        <taxon>Actinomycetota</taxon>
        <taxon>Actinomycetes</taxon>
        <taxon>Kitasatosporales</taxon>
        <taxon>Streptomycetaceae</taxon>
        <taxon>Streptomyces</taxon>
        <taxon>Streptomyces violaceusniger group</taxon>
    </lineage>
</organism>
<dbReference type="Pfam" id="PF04138">
    <property type="entry name" value="GtrA_DPMS_TM"/>
    <property type="match status" value="1"/>
</dbReference>
<reference evidence="8 9" key="1">
    <citation type="submission" date="2009-02" db="EMBL/GenBank/DDBJ databases">
        <title>Annotation of Streptomyces hygroscopicus strain ATCC 53653.</title>
        <authorList>
            <consortium name="The Broad Institute Genome Sequencing Platform"/>
            <consortium name="Broad Institute Microbial Sequencing Center"/>
            <person name="Fischbach M."/>
            <person name="Godfrey P."/>
            <person name="Ward D."/>
            <person name="Young S."/>
            <person name="Zeng Q."/>
            <person name="Koehrsen M."/>
            <person name="Alvarado L."/>
            <person name="Berlin A.M."/>
            <person name="Bochicchio J."/>
            <person name="Borenstein D."/>
            <person name="Chapman S.B."/>
            <person name="Chen Z."/>
            <person name="Engels R."/>
            <person name="Freedman E."/>
            <person name="Gellesch M."/>
            <person name="Goldberg J."/>
            <person name="Griggs A."/>
            <person name="Gujja S."/>
            <person name="Heilman E.R."/>
            <person name="Heiman D.I."/>
            <person name="Hepburn T.A."/>
            <person name="Howarth C."/>
            <person name="Jen D."/>
            <person name="Larson L."/>
            <person name="Lewis B."/>
            <person name="Mehta T."/>
            <person name="Park D."/>
            <person name="Pearson M."/>
            <person name="Richards J."/>
            <person name="Roberts A."/>
            <person name="Saif S."/>
            <person name="Shea T.D."/>
            <person name="Shenoy N."/>
            <person name="Sisk P."/>
            <person name="Stolte C."/>
            <person name="Sykes S.N."/>
            <person name="Thomson T."/>
            <person name="Walk T."/>
            <person name="White J."/>
            <person name="Yandava C."/>
            <person name="Straight P."/>
            <person name="Clardy J."/>
            <person name="Hung D."/>
            <person name="Kolter R."/>
            <person name="Mekalanos J."/>
            <person name="Walker S."/>
            <person name="Walsh C.T."/>
            <person name="Wieland-Brown L.C."/>
            <person name="Haas B."/>
            <person name="Nusbaum C."/>
            <person name="Birren B."/>
        </authorList>
    </citation>
    <scope>NUCLEOTIDE SEQUENCE [LARGE SCALE GENOMIC DNA]</scope>
    <source>
        <strain evidence="8 9">ATCC 53653</strain>
    </source>
</reference>
<keyword evidence="5 6" id="KW-0472">Membrane</keyword>
<dbReference type="GO" id="GO:0005886">
    <property type="term" value="C:plasma membrane"/>
    <property type="evidence" value="ECO:0007669"/>
    <property type="project" value="TreeGrafter"/>
</dbReference>
<feature type="transmembrane region" description="Helical" evidence="6">
    <location>
        <begin position="113"/>
        <end position="135"/>
    </location>
</feature>
<comment type="similarity">
    <text evidence="2">Belongs to the GtrA family.</text>
</comment>
<dbReference type="Proteomes" id="UP000003963">
    <property type="component" value="Unassembled WGS sequence"/>
</dbReference>
<accession>D9WRI6</accession>
<dbReference type="PANTHER" id="PTHR38459:SF1">
    <property type="entry name" value="PROPHAGE BACTOPRENOL-LINKED GLUCOSE TRANSLOCASE HOMOLOG"/>
    <property type="match status" value="1"/>
</dbReference>
<protein>
    <submittedName>
        <fullName evidence="8">Putative dolichol-phosphate mannosyltransferase</fullName>
    </submittedName>
</protein>
<keyword evidence="8" id="KW-0328">Glycosyltransferase</keyword>
<dbReference type="InterPro" id="IPR051401">
    <property type="entry name" value="GtrA_CellWall_Glycosyl"/>
</dbReference>
<dbReference type="InterPro" id="IPR029044">
    <property type="entry name" value="Nucleotide-diphossugar_trans"/>
</dbReference>
<gene>
    <name evidence="8" type="ORF">SSOG_05820</name>
</gene>
<evidence type="ECO:0000313" key="8">
    <source>
        <dbReference type="EMBL" id="EFL26106.1"/>
    </source>
</evidence>
<dbReference type="Gene3D" id="3.90.550.10">
    <property type="entry name" value="Spore Coat Polysaccharide Biosynthesis Protein SpsA, Chain A"/>
    <property type="match status" value="1"/>
</dbReference>
<dbReference type="GO" id="GO:0000271">
    <property type="term" value="P:polysaccharide biosynthetic process"/>
    <property type="evidence" value="ECO:0007669"/>
    <property type="project" value="InterPro"/>
</dbReference>
<keyword evidence="8" id="KW-0808">Transferase</keyword>
<evidence type="ECO:0000256" key="4">
    <source>
        <dbReference type="ARBA" id="ARBA00022989"/>
    </source>
</evidence>
<evidence type="ECO:0000256" key="2">
    <source>
        <dbReference type="ARBA" id="ARBA00009399"/>
    </source>
</evidence>
<evidence type="ECO:0000259" key="7">
    <source>
        <dbReference type="Pfam" id="PF04138"/>
    </source>
</evidence>
<feature type="non-terminal residue" evidence="8">
    <location>
        <position position="1"/>
    </location>
</feature>
<dbReference type="HOGENOM" id="CLU_1182405_0_0_11"/>
<proteinExistence type="inferred from homology"/>
<evidence type="ECO:0000256" key="5">
    <source>
        <dbReference type="ARBA" id="ARBA00023136"/>
    </source>
</evidence>
<name>D9WRI6_9ACTN</name>
<evidence type="ECO:0000256" key="6">
    <source>
        <dbReference type="SAM" id="Phobius"/>
    </source>
</evidence>
<dbReference type="PANTHER" id="PTHR38459">
    <property type="entry name" value="PROPHAGE BACTOPRENOL-LINKED GLUCOSE TRANSLOCASE HOMOLOG"/>
    <property type="match status" value="1"/>
</dbReference>
<sequence>AGRYRQAVSRASTTAAKALFPRALRGVSDPMSGFFAIRRDAVARGAEDGGLRPLGYKILLELAVRCRPRGVAEVPFAFGERHAGESKSTLREGMRFLRHLAQLRAGGDARLRLLAFALIGASGFLPNLAALWLLTGPAGMHYVPAEILANQAGLLWNFVLVDTLLHHRHRAERPRGARLTGFALLGNADLIARIPLTMLLVSTFGLSPLPATALSLVAVFFLRFLLVDKLVYRR</sequence>
<dbReference type="InterPro" id="IPR007267">
    <property type="entry name" value="GtrA_DPMS_TM"/>
</dbReference>
<keyword evidence="4 6" id="KW-1133">Transmembrane helix</keyword>
<feature type="domain" description="GtrA/DPMS transmembrane" evidence="7">
    <location>
        <begin position="116"/>
        <end position="231"/>
    </location>
</feature>
<dbReference type="GO" id="GO:0016757">
    <property type="term" value="F:glycosyltransferase activity"/>
    <property type="evidence" value="ECO:0007669"/>
    <property type="project" value="UniProtKB-KW"/>
</dbReference>
<comment type="subcellular location">
    <subcellularLocation>
        <location evidence="1">Membrane</location>
        <topology evidence="1">Multi-pass membrane protein</topology>
    </subcellularLocation>
</comment>
<evidence type="ECO:0000313" key="9">
    <source>
        <dbReference type="Proteomes" id="UP000003963"/>
    </source>
</evidence>
<keyword evidence="3 6" id="KW-0812">Transmembrane</keyword>